<dbReference type="NCBIfam" id="TIGR02443">
    <property type="entry name" value="YheV family putative zinc ribbon protein"/>
    <property type="match status" value="1"/>
</dbReference>
<evidence type="ECO:0000313" key="2">
    <source>
        <dbReference type="Proteomes" id="UP000321764"/>
    </source>
</evidence>
<reference evidence="1 2" key="1">
    <citation type="submission" date="2019-07" db="EMBL/GenBank/DDBJ databases">
        <title>Reinekea sp. strain SSH23 genome sequencing and assembly.</title>
        <authorList>
            <person name="Kim I."/>
        </authorList>
    </citation>
    <scope>NUCLEOTIDE SEQUENCE [LARGE SCALE GENOMIC DNA]</scope>
    <source>
        <strain evidence="1 2">SSH23</strain>
    </source>
</reference>
<organism evidence="1 2">
    <name type="scientific">Reinekea thalattae</name>
    <dbReference type="NCBI Taxonomy" id="2593301"/>
    <lineage>
        <taxon>Bacteria</taxon>
        <taxon>Pseudomonadati</taxon>
        <taxon>Pseudomonadota</taxon>
        <taxon>Gammaproteobacteria</taxon>
        <taxon>Oceanospirillales</taxon>
        <taxon>Saccharospirillaceae</taxon>
        <taxon>Reinekea</taxon>
    </lineage>
</organism>
<dbReference type="InterPro" id="IPR012658">
    <property type="entry name" value="YheV"/>
</dbReference>
<dbReference type="Proteomes" id="UP000321764">
    <property type="component" value="Unassembled WGS sequence"/>
</dbReference>
<sequence length="82" mass="9346">MKKRFIAGVTCPKCGALDTMTVINNELELLYVRECVECGFSDRISTQVNTPKEITTRVTPESVQLKDEHIQVVKFIQNEEDN</sequence>
<name>A0A5C8ZC42_9GAMM</name>
<dbReference type="Pfam" id="PF09526">
    <property type="entry name" value="DUF2387"/>
    <property type="match status" value="1"/>
</dbReference>
<dbReference type="AlphaFoldDB" id="A0A5C8ZC42"/>
<dbReference type="EMBL" id="VKAD01000001">
    <property type="protein sequence ID" value="TXR54733.1"/>
    <property type="molecule type" value="Genomic_DNA"/>
</dbReference>
<dbReference type="RefSeq" id="WP_147714132.1">
    <property type="nucleotide sequence ID" value="NZ_VKAD01000001.1"/>
</dbReference>
<evidence type="ECO:0000313" key="1">
    <source>
        <dbReference type="EMBL" id="TXR54733.1"/>
    </source>
</evidence>
<keyword evidence="2" id="KW-1185">Reference proteome</keyword>
<protein>
    <submittedName>
        <fullName evidence="1">YheV family putative metal-binding protein</fullName>
    </submittedName>
</protein>
<proteinExistence type="predicted"/>
<dbReference type="OrthoDB" id="5881059at2"/>
<accession>A0A5C8ZC42</accession>
<gene>
    <name evidence="1" type="ORF">FME95_09405</name>
</gene>
<comment type="caution">
    <text evidence="1">The sequence shown here is derived from an EMBL/GenBank/DDBJ whole genome shotgun (WGS) entry which is preliminary data.</text>
</comment>